<dbReference type="AlphaFoldDB" id="A0A7X0BQ40"/>
<protein>
    <submittedName>
        <fullName evidence="2">Putative iron-regulated membrane protein</fullName>
    </submittedName>
</protein>
<evidence type="ECO:0000256" key="1">
    <source>
        <dbReference type="SAM" id="Phobius"/>
    </source>
</evidence>
<dbReference type="RefSeq" id="WP_184680870.1">
    <property type="nucleotide sequence ID" value="NZ_JACHLL010000001.1"/>
</dbReference>
<accession>A0A7X0BQ40</accession>
<keyword evidence="1" id="KW-0812">Transmembrane</keyword>
<name>A0A7X0BQ40_9PSED</name>
<feature type="transmembrane region" description="Helical" evidence="1">
    <location>
        <begin position="12"/>
        <end position="32"/>
    </location>
</feature>
<proteinExistence type="predicted"/>
<feature type="transmembrane region" description="Helical" evidence="1">
    <location>
        <begin position="154"/>
        <end position="178"/>
    </location>
</feature>
<evidence type="ECO:0000313" key="2">
    <source>
        <dbReference type="EMBL" id="MBB6340690.1"/>
    </source>
</evidence>
<keyword evidence="3" id="KW-1185">Reference proteome</keyword>
<dbReference type="Proteomes" id="UP000557193">
    <property type="component" value="Unassembled WGS sequence"/>
</dbReference>
<dbReference type="Pfam" id="PF03929">
    <property type="entry name" value="PepSY_TM"/>
    <property type="match status" value="1"/>
</dbReference>
<dbReference type="PANTHER" id="PTHR34219:SF5">
    <property type="entry name" value="BLR4505 PROTEIN"/>
    <property type="match status" value="1"/>
</dbReference>
<reference evidence="2 3" key="1">
    <citation type="submission" date="2020-08" db="EMBL/GenBank/DDBJ databases">
        <title>Functional genomics of gut bacteria from endangered species of beetles.</title>
        <authorList>
            <person name="Carlos-Shanley C."/>
        </authorList>
    </citation>
    <scope>NUCLEOTIDE SEQUENCE [LARGE SCALE GENOMIC DNA]</scope>
    <source>
        <strain evidence="2 3">S00202</strain>
    </source>
</reference>
<organism evidence="2 3">
    <name type="scientific">Pseudomonas fluvialis</name>
    <dbReference type="NCBI Taxonomy" id="1793966"/>
    <lineage>
        <taxon>Bacteria</taxon>
        <taxon>Pseudomonadati</taxon>
        <taxon>Pseudomonadota</taxon>
        <taxon>Gammaproteobacteria</taxon>
        <taxon>Pseudomonadales</taxon>
        <taxon>Pseudomonadaceae</taxon>
        <taxon>Pseudomonas</taxon>
    </lineage>
</organism>
<feature type="transmembrane region" description="Helical" evidence="1">
    <location>
        <begin position="209"/>
        <end position="229"/>
    </location>
</feature>
<dbReference type="EMBL" id="JACHLL010000001">
    <property type="protein sequence ID" value="MBB6340690.1"/>
    <property type="molecule type" value="Genomic_DNA"/>
</dbReference>
<feature type="transmembrane region" description="Helical" evidence="1">
    <location>
        <begin position="361"/>
        <end position="382"/>
    </location>
</feature>
<sequence length="409" mass="45173">MRSIWVKLHRWLGLFMALFLFVSGLTGALIAWDHELDEWLNPQLFHAQPSTQPPLKPLQLADRLEAGDTRLRVSYLPLHLEEGHNLGVVVEPRRDAQGQLPSLDFDQVALDPRSGEVVGSRLWGEISLARENLMPFLYKLHYTLHLPDGFGVELGVLLLGIVALVWVFDCFIALWISFPSRRTWRKSFEFRWKQGGHKLTFDLHRSGGVWIWALLLTLAVTSVSMNLPFQVTRPLVNLFSPLTPSPFEQRTPTTLAEAVEPRLTRAEAIARAQAEARQRGIQAPPGGIYYSAEFGLYGIGFFAAGADHGDGGLGNPWLTIDAQNGQLLSADIPGRGSAGDVFMQAQFPLHSGRILGLPGRILVSLLGLAVATLSLTGILIWLRKRAGRVAARQRAGKAQPVTPGDALMQ</sequence>
<comment type="caution">
    <text evidence="2">The sequence shown here is derived from an EMBL/GenBank/DDBJ whole genome shotgun (WGS) entry which is preliminary data.</text>
</comment>
<dbReference type="PANTHER" id="PTHR34219">
    <property type="entry name" value="IRON-REGULATED INNER MEMBRANE PROTEIN-RELATED"/>
    <property type="match status" value="1"/>
</dbReference>
<keyword evidence="1" id="KW-1133">Transmembrane helix</keyword>
<keyword evidence="1" id="KW-0472">Membrane</keyword>
<gene>
    <name evidence="2" type="ORF">HNP49_000840</name>
</gene>
<evidence type="ECO:0000313" key="3">
    <source>
        <dbReference type="Proteomes" id="UP000557193"/>
    </source>
</evidence>
<dbReference type="InterPro" id="IPR005625">
    <property type="entry name" value="PepSY-ass_TM"/>
</dbReference>